<dbReference type="VEuPathDB" id="MicrosporidiaDB:NCER_102080"/>
<keyword evidence="1" id="KW-0732">Signal</keyword>
<dbReference type="GeneID" id="36321340"/>
<organism evidence="2 3">
    <name type="scientific">Vairimorpha ceranae</name>
    <dbReference type="NCBI Taxonomy" id="40302"/>
    <lineage>
        <taxon>Eukaryota</taxon>
        <taxon>Fungi</taxon>
        <taxon>Fungi incertae sedis</taxon>
        <taxon>Microsporidia</taxon>
        <taxon>Nosematidae</taxon>
        <taxon>Vairimorpha</taxon>
    </lineage>
</organism>
<name>A0A0F9WN00_9MICR</name>
<proteinExistence type="predicted"/>
<evidence type="ECO:0000313" key="2">
    <source>
        <dbReference type="EMBL" id="KKO74383.1"/>
    </source>
</evidence>
<evidence type="ECO:0000256" key="1">
    <source>
        <dbReference type="SAM" id="SignalP"/>
    </source>
</evidence>
<reference evidence="2 3" key="1">
    <citation type="journal article" date="2015" name="Environ. Microbiol.">
        <title>Genome analyses suggest the presence of polyploidy and recent human-driven expansions in eight global populations of the honeybee pathogen Nosema ceranae.</title>
        <authorList>
            <person name="Pelin A."/>
            <person name="Selman M."/>
            <person name="Aris-Brosou S."/>
            <person name="Farinelli L."/>
            <person name="Corradi N."/>
        </authorList>
    </citation>
    <scope>NUCLEOTIDE SEQUENCE [LARGE SCALE GENOMIC DNA]</scope>
    <source>
        <strain evidence="2 3">PA08 1199</strain>
    </source>
</reference>
<feature type="chain" id="PRO_5002529638" evidence="1">
    <location>
        <begin position="20"/>
        <end position="254"/>
    </location>
</feature>
<dbReference type="RefSeq" id="XP_024330125.1">
    <property type="nucleotide sequence ID" value="XM_024476387.1"/>
</dbReference>
<gene>
    <name evidence="2" type="ORF">AAJ76_770001560</name>
</gene>
<dbReference type="EMBL" id="JPQZ01000077">
    <property type="protein sequence ID" value="KKO74383.1"/>
    <property type="molecule type" value="Genomic_DNA"/>
</dbReference>
<dbReference type="VEuPathDB" id="MicrosporidiaDB:G9O61_00g020640"/>
<evidence type="ECO:0000313" key="3">
    <source>
        <dbReference type="Proteomes" id="UP000034350"/>
    </source>
</evidence>
<dbReference type="AlphaFoldDB" id="A0A0F9WN00"/>
<dbReference type="Proteomes" id="UP000034350">
    <property type="component" value="Unassembled WGS sequence"/>
</dbReference>
<keyword evidence="3" id="KW-1185">Reference proteome</keyword>
<accession>A0A0F9WN00</accession>
<protein>
    <submittedName>
        <fullName evidence="2">Uncharacterized protein</fullName>
    </submittedName>
</protein>
<comment type="caution">
    <text evidence="2">The sequence shown here is derived from an EMBL/GenBank/DDBJ whole genome shotgun (WGS) entry which is preliminary data.</text>
</comment>
<dbReference type="VEuPathDB" id="MicrosporidiaDB:AAJ76_770001560"/>
<sequence length="254" mass="30130">MKIITFLFINVLGFELKAAFYSNVFSKYINLFDLDLNEGIECSKMEEIVDFILEKGRIKTQEPYWCSKYYSSGDNTEKESLMKQAHDIASATFTKPVTKIIFVVNDRLVIEKDLPILRMLFRIIECKKDNWNCIYRLNEKIRIYKKYIDSHNLSRLERIVPTRESYIKFRDACNELKHYEDQPVLALTKQAICFYIKDDPKITDEDLNNFLQQDDDLIFECSEKIKEALQNVKSFCGDMVIFGEKYLDFTDYLH</sequence>
<feature type="signal peptide" evidence="1">
    <location>
        <begin position="1"/>
        <end position="19"/>
    </location>
</feature>